<sequence>MHLLVCLTSTLLPLVLILPLMHFRAKPKVPYPVINHCGNATNNCYKELDVPFIECNVRGVRPNISLDLLARTSEGDKDIPTDTVIDQEGLGYTSSVTTRSVFYYSDLFVLFVCKAYSSTKVLANDESIILIQNSATDISHRDVTLQHVERGTKLEIVCANDDIGFLVWKNEPSSNDGQQKVLLYAVFIGKKVSEVVQGDAILGRNGSLVIPTIDVQHEGRYTCIYGNGLSNDARSHDVVVVETEKLAEGKLLLGDLPNSEPNSFMEGDLKGITNQFLKELKGKYKDLYDAVQPIPYIKERLYCVDRVFVEGGIEFLDSYKGETMGNWKNLDSYQNVFNDQRVQSPRRILEGDPGYGKSTVTLQFAYDWCNSKDTSALKDVEIMILLRLRQMGGVSSIYRAIKQFILPKDTLLNEKDIEKIMRTCTSAVVIFDGFDEYPDQDITSGSDVMNIIARQMFQDIDVVTTTRSSFLPKKYPALTKRLRLTGFDDRARRYYIRKAVVGDDEERVQKVEESLKKNPILSDLCQVPLLFVIVAHMTHQSEKFRKLNSVTSFFRYMISCFHSHMKNKMDDENVRKYELLESEHHNLDQAAFDALCGSSQKIVWEKDDLVQILGPEFYDQYVSIGILVEEEVIDIIDDPGTPITEHVQYKTEARFYHKIFCEWYAAHYLSSYLQENADVDLSEFLQHLDPFDVQYLYRFSCGLNADSAEEIITYLKSIEGGDKFAILCILEQTGKVDHIEETIRALCFEGVIISGHDSLLLQRSSMQLLEIAAGNDVSTLASYYIIYVPDIIVLTNY</sequence>
<evidence type="ECO:0000256" key="1">
    <source>
        <dbReference type="SAM" id="SignalP"/>
    </source>
</evidence>
<feature type="domain" description="NACHT" evidence="2">
    <location>
        <begin position="348"/>
        <end position="499"/>
    </location>
</feature>
<dbReference type="InterPro" id="IPR027417">
    <property type="entry name" value="P-loop_NTPase"/>
</dbReference>
<comment type="caution">
    <text evidence="3">The sequence shown here is derived from an EMBL/GenBank/DDBJ whole genome shotgun (WGS) entry which is preliminary data.</text>
</comment>
<dbReference type="SUPFAM" id="SSF52540">
    <property type="entry name" value="P-loop containing nucleoside triphosphate hydrolases"/>
    <property type="match status" value="1"/>
</dbReference>
<accession>A0A9Q1CU87</accession>
<feature type="signal peptide" evidence="1">
    <location>
        <begin position="1"/>
        <end position="17"/>
    </location>
</feature>
<dbReference type="EMBL" id="JAIZAY010000001">
    <property type="protein sequence ID" value="KAJ8051095.1"/>
    <property type="molecule type" value="Genomic_DNA"/>
</dbReference>
<dbReference type="InterPro" id="IPR013783">
    <property type="entry name" value="Ig-like_fold"/>
</dbReference>
<name>A0A9Q1CU87_HOLLE</name>
<gene>
    <name evidence="3" type="ORF">HOLleu_04535</name>
</gene>
<dbReference type="AlphaFoldDB" id="A0A9Q1CU87"/>
<dbReference type="PANTHER" id="PTHR46312">
    <property type="entry name" value="NACHT DOMAIN-CONTAINING PROTEIN"/>
    <property type="match status" value="1"/>
</dbReference>
<keyword evidence="1" id="KW-0732">Signal</keyword>
<keyword evidence="4" id="KW-1185">Reference proteome</keyword>
<dbReference type="SUPFAM" id="SSF48726">
    <property type="entry name" value="Immunoglobulin"/>
    <property type="match status" value="1"/>
</dbReference>
<feature type="chain" id="PRO_5040496855" evidence="1">
    <location>
        <begin position="18"/>
        <end position="797"/>
    </location>
</feature>
<protein>
    <submittedName>
        <fullName evidence="3">NLR family CARD domain-containing protein 4</fullName>
    </submittedName>
</protein>
<dbReference type="InterPro" id="IPR007111">
    <property type="entry name" value="NACHT_NTPase"/>
</dbReference>
<reference evidence="3" key="1">
    <citation type="submission" date="2021-10" db="EMBL/GenBank/DDBJ databases">
        <title>Tropical sea cucumber genome reveals ecological adaptation and Cuvierian tubules defense mechanism.</title>
        <authorList>
            <person name="Chen T."/>
        </authorList>
    </citation>
    <scope>NUCLEOTIDE SEQUENCE</scope>
    <source>
        <strain evidence="3">Nanhai2018</strain>
        <tissue evidence="3">Muscle</tissue>
    </source>
</reference>
<evidence type="ECO:0000313" key="3">
    <source>
        <dbReference type="EMBL" id="KAJ8051095.1"/>
    </source>
</evidence>
<dbReference type="OrthoDB" id="427518at2759"/>
<dbReference type="Gene3D" id="3.40.50.300">
    <property type="entry name" value="P-loop containing nucleotide triphosphate hydrolases"/>
    <property type="match status" value="1"/>
</dbReference>
<dbReference type="PANTHER" id="PTHR46312:SF2">
    <property type="entry name" value="NUCLEOTIDE-BINDING OLIGOMERIZATION DOMAIN-CONTAINING PROTEIN 2-LIKE"/>
    <property type="match status" value="1"/>
</dbReference>
<dbReference type="Pfam" id="PF05729">
    <property type="entry name" value="NACHT"/>
    <property type="match status" value="1"/>
</dbReference>
<dbReference type="Gene3D" id="2.60.40.10">
    <property type="entry name" value="Immunoglobulins"/>
    <property type="match status" value="1"/>
</dbReference>
<organism evidence="3 4">
    <name type="scientific">Holothuria leucospilota</name>
    <name type="common">Black long sea cucumber</name>
    <name type="synonym">Mertensiothuria leucospilota</name>
    <dbReference type="NCBI Taxonomy" id="206669"/>
    <lineage>
        <taxon>Eukaryota</taxon>
        <taxon>Metazoa</taxon>
        <taxon>Echinodermata</taxon>
        <taxon>Eleutherozoa</taxon>
        <taxon>Echinozoa</taxon>
        <taxon>Holothuroidea</taxon>
        <taxon>Aspidochirotacea</taxon>
        <taxon>Aspidochirotida</taxon>
        <taxon>Holothuriidae</taxon>
        <taxon>Holothuria</taxon>
    </lineage>
</organism>
<evidence type="ECO:0000259" key="2">
    <source>
        <dbReference type="Pfam" id="PF05729"/>
    </source>
</evidence>
<evidence type="ECO:0000313" key="4">
    <source>
        <dbReference type="Proteomes" id="UP001152320"/>
    </source>
</evidence>
<proteinExistence type="predicted"/>
<dbReference type="InterPro" id="IPR036179">
    <property type="entry name" value="Ig-like_dom_sf"/>
</dbReference>
<dbReference type="Proteomes" id="UP001152320">
    <property type="component" value="Chromosome 1"/>
</dbReference>